<dbReference type="AlphaFoldDB" id="A0A8S1J8T2"/>
<dbReference type="InterPro" id="IPR051363">
    <property type="entry name" value="RLR_Helicase"/>
</dbReference>
<feature type="compositionally biased region" description="Low complexity" evidence="1">
    <location>
        <begin position="361"/>
        <end position="373"/>
    </location>
</feature>
<dbReference type="PANTHER" id="PTHR14074">
    <property type="entry name" value="HELICASE WITH DEATH DOMAIN-RELATED"/>
    <property type="match status" value="1"/>
</dbReference>
<name>A0A8S1J8T2_9CHLO</name>
<organism evidence="2 3">
    <name type="scientific">Ostreobium quekettii</name>
    <dbReference type="NCBI Taxonomy" id="121088"/>
    <lineage>
        <taxon>Eukaryota</taxon>
        <taxon>Viridiplantae</taxon>
        <taxon>Chlorophyta</taxon>
        <taxon>core chlorophytes</taxon>
        <taxon>Ulvophyceae</taxon>
        <taxon>TCBD clade</taxon>
        <taxon>Bryopsidales</taxon>
        <taxon>Ostreobineae</taxon>
        <taxon>Ostreobiaceae</taxon>
        <taxon>Ostreobium</taxon>
    </lineage>
</organism>
<dbReference type="EMBL" id="CAJHUC010002363">
    <property type="protein sequence ID" value="CAD7703697.1"/>
    <property type="molecule type" value="Genomic_DNA"/>
</dbReference>
<accession>A0A8S1J8T2</accession>
<evidence type="ECO:0000313" key="3">
    <source>
        <dbReference type="Proteomes" id="UP000708148"/>
    </source>
</evidence>
<sequence length="1110" mass="119165">MASSPHTSPWLSDADYAAILGGQQCTTPPAPLFRVPPGVRHFLEAGVHRLMASSGQGVLFLSCGSVEKEEDMRDLEAVRKEFDQSAYKHVGLDKWEQQRAAVGKPAVVKWLAKGARAPNRSGGIIEEFQVLKVQRLLEKETGVQSLPIMAVRQAAGQRVTLFTTTAPHTFAAGAAVTVSGVHPSLDGTHICTGSQDASTFNVRGLPALSGWKYTGTGANGEGAATASNLLEKDETATLFHVIPCGRSGQIGSLPGADERCSHRSAPRGSDCQSTVYKSADSRSDPSQADSEEGRRSAGGMIQSPTAAAAESMAGPRPVDLIAGARGEGGGAWGGWGRWMRGNENRAAQGVAGAVATRGNDPAGVEPRAAAAEGPEGGSGAGGSGEGWGARRAEPHWRQDPMGIGGRCGDGRCQTQVPAEEGSWEDEDDGHTESGPSGSGISERMDAGSGSEARNIYEPEGCPSGALPVVVIPPLMLLLRVQCGATLESLVLVHHMTMMPTVKQAAMQGTPPVIGVCISKLQAQLMVHGNLLEGWMKGWLTFVEEALNNKEGEFIMSLPLCINPGHLKPDLERDAIWDVRQASLRGAESSDCENVADSSQADMLGHLGASTGGELPNYEQDIIQQITRGGNHVLVGSPESTSNITAETTRNLLEHSPLAHVFFIASEVAVAKKQAESLEERGFATVEALTVKKMTREKWGAHYEQNSLQVMTAQLLLNALNQGWADWSQVCMLVLGKCHLASGDHPYAKVVESIKSNAQDRVQVLATTDVNPQDTVRMAIVNALKEELDAVILYTSELGQAATACGSGQGEGEAPARSKCEGVRWPIDRRTEDEEFKRMLGSFLQEAFEQYTSFDDLEPALAPAPATTQMMKGEMSTQVDEWAGRLIKKARECGLQAPQIEDMEAFSELLCLVNFSIGIVDEVGYELAVDDMLDSADRLEKGRHPSGWFWPAASSLRCKLECYGAGDAAEFPKIRELIQQLVKYKDAANFHGVVVTKTRHCAQHLSNTIGAIEDLGFLTTIIFCGHNKVKQRCRLDASLAKGLTKTQQAKRLDDFKSASHCLLFAPGAKELESVHVVHIDLAVVHSSIDMEDWRRKEPRVAKVVALMEEKG</sequence>
<dbReference type="Proteomes" id="UP000708148">
    <property type="component" value="Unassembled WGS sequence"/>
</dbReference>
<reference evidence="2" key="1">
    <citation type="submission" date="2020-12" db="EMBL/GenBank/DDBJ databases">
        <authorList>
            <person name="Iha C."/>
        </authorList>
    </citation>
    <scope>NUCLEOTIDE SEQUENCE</scope>
</reference>
<evidence type="ECO:0000256" key="1">
    <source>
        <dbReference type="SAM" id="MobiDB-lite"/>
    </source>
</evidence>
<gene>
    <name evidence="2" type="ORF">OSTQU699_LOCUS9054</name>
</gene>
<dbReference type="Gene3D" id="3.40.50.300">
    <property type="entry name" value="P-loop containing nucleotide triphosphate hydrolases"/>
    <property type="match status" value="2"/>
</dbReference>
<dbReference type="GO" id="GO:0005737">
    <property type="term" value="C:cytoplasm"/>
    <property type="evidence" value="ECO:0007669"/>
    <property type="project" value="TreeGrafter"/>
</dbReference>
<protein>
    <submittedName>
        <fullName evidence="2">Uncharacterized protein</fullName>
    </submittedName>
</protein>
<dbReference type="InterPro" id="IPR027417">
    <property type="entry name" value="P-loop_NTPase"/>
</dbReference>
<feature type="region of interest" description="Disordered" evidence="1">
    <location>
        <begin position="255"/>
        <end position="298"/>
    </location>
</feature>
<feature type="compositionally biased region" description="Gly residues" evidence="1">
    <location>
        <begin position="374"/>
        <end position="387"/>
    </location>
</feature>
<evidence type="ECO:0000313" key="2">
    <source>
        <dbReference type="EMBL" id="CAD7703697.1"/>
    </source>
</evidence>
<feature type="region of interest" description="Disordered" evidence="1">
    <location>
        <begin position="356"/>
        <end position="456"/>
    </location>
</feature>
<keyword evidence="3" id="KW-1185">Reference proteome</keyword>
<comment type="caution">
    <text evidence="2">The sequence shown here is derived from an EMBL/GenBank/DDBJ whole genome shotgun (WGS) entry which is preliminary data.</text>
</comment>
<dbReference type="PANTHER" id="PTHR14074:SF16">
    <property type="entry name" value="ANTIVIRAL INNATE IMMUNE RESPONSE RECEPTOR RIG-I"/>
    <property type="match status" value="1"/>
</dbReference>
<feature type="compositionally biased region" description="Basic and acidic residues" evidence="1">
    <location>
        <begin position="388"/>
        <end position="398"/>
    </location>
</feature>
<proteinExistence type="predicted"/>
<dbReference type="OrthoDB" id="416741at2759"/>